<protein>
    <recommendedName>
        <fullName evidence="3">DUF927 domain-containing protein</fullName>
    </recommendedName>
</protein>
<dbReference type="EMBL" id="JBHSEP010000001">
    <property type="protein sequence ID" value="MFC4596866.1"/>
    <property type="molecule type" value="Genomic_DNA"/>
</dbReference>
<gene>
    <name evidence="1" type="ORF">ACFO3S_01335</name>
</gene>
<evidence type="ECO:0000313" key="2">
    <source>
        <dbReference type="Proteomes" id="UP001596028"/>
    </source>
</evidence>
<comment type="caution">
    <text evidence="1">The sequence shown here is derived from an EMBL/GenBank/DDBJ whole genome shotgun (WGS) entry which is preliminary data.</text>
</comment>
<keyword evidence="2" id="KW-1185">Reference proteome</keyword>
<dbReference type="SUPFAM" id="SSF52540">
    <property type="entry name" value="P-loop containing nucleoside triphosphate hydrolases"/>
    <property type="match status" value="1"/>
</dbReference>
<organism evidence="1 2">
    <name type="scientific">Cohnella hongkongensis</name>
    <dbReference type="NCBI Taxonomy" id="178337"/>
    <lineage>
        <taxon>Bacteria</taxon>
        <taxon>Bacillati</taxon>
        <taxon>Bacillota</taxon>
        <taxon>Bacilli</taxon>
        <taxon>Bacillales</taxon>
        <taxon>Paenibacillaceae</taxon>
        <taxon>Cohnella</taxon>
    </lineage>
</organism>
<dbReference type="RefSeq" id="WP_378091433.1">
    <property type="nucleotide sequence ID" value="NZ_JBHSEP010000001.1"/>
</dbReference>
<sequence length="627" mass="72576">MDKNEIDIAIKEWMNSFSQMVENTGFVINEVGEFCRLGNQKQIPLSNFLFRPVEIIMKVSDSGIVEDYKYVFDGILKKEKILKPIAVLKSDLSKPNWIQEWDVFCKIYGSKKQNYSLLLDYIYQSEKGIPKRIEYDTIGWHRLEDKWFFLHSGGVIGGTQNNNVSTSNTQFFFNKDDAISAKESFLGSLDMLDICDHKLSYSLLSFLLTSIIATPLLDSKELSPNYLLWIVGRTGYGKTTLSNLFTKIYKKDNAARPDAHKTKTILPGLEEHKDCVFVIDDYGTSKTKQNEYSVINKVEDIIRNLSDRHYSSSNLSNGMVLVTGESFLPPDEKYESSKKRIIRLKMDNLFNRNDQDTYDVQKAEKYDQFKDRRFLPTSIMHYIEWLSVKLNSTFIDDYKREFDALRKVIGDKYGAHGRYTDSFAHQIIAFNFYMTYGKEQGFLTNDDFVKKCSYANQIFGDLLEDQHKSIFDINVELFLDALKELILEKVFIVAINIEELNLDHRIYGVVKKEEELVVLKLHWASVYNLIAKHLEKSHKLIGPKKLAKLLDENDLICFNDEGNNTTQYPAWFNGAKTLPRVINFNGKMIPDIIKVIKKNAEETASHKDLFLKKVGGKKWGDLFDFLD</sequence>
<name>A0ABV9F7Y6_9BACL</name>
<reference evidence="2" key="1">
    <citation type="journal article" date="2019" name="Int. J. Syst. Evol. Microbiol.">
        <title>The Global Catalogue of Microorganisms (GCM) 10K type strain sequencing project: providing services to taxonomists for standard genome sequencing and annotation.</title>
        <authorList>
            <consortium name="The Broad Institute Genomics Platform"/>
            <consortium name="The Broad Institute Genome Sequencing Center for Infectious Disease"/>
            <person name="Wu L."/>
            <person name="Ma J."/>
        </authorList>
    </citation>
    <scope>NUCLEOTIDE SEQUENCE [LARGE SCALE GENOMIC DNA]</scope>
    <source>
        <strain evidence="2">CCUG 49571</strain>
    </source>
</reference>
<dbReference type="InterPro" id="IPR027417">
    <property type="entry name" value="P-loop_NTPase"/>
</dbReference>
<proteinExistence type="predicted"/>
<dbReference type="Proteomes" id="UP001596028">
    <property type="component" value="Unassembled WGS sequence"/>
</dbReference>
<evidence type="ECO:0008006" key="3">
    <source>
        <dbReference type="Google" id="ProtNLM"/>
    </source>
</evidence>
<accession>A0ABV9F7Y6</accession>
<evidence type="ECO:0000313" key="1">
    <source>
        <dbReference type="EMBL" id="MFC4596866.1"/>
    </source>
</evidence>